<dbReference type="Pfam" id="PF00443">
    <property type="entry name" value="UCH"/>
    <property type="match status" value="1"/>
</dbReference>
<protein>
    <recommendedName>
        <fullName evidence="2">USP domain-containing protein</fullName>
    </recommendedName>
</protein>
<sequence length="790" mass="88911">MVENEPNMEEYNNSIDDMGLIHKHGDLITLPQCLIIRIERVGILPGGVFKLNERVDFGETLDVRPFCFNKNRSLNEKDYTDSQQQRNRTAEETSRILGGAEFVSGGSKQSPIRPVGIETGLAPQISTIEGGSFVAEFKEAARYAYQLRAVSEHIGVPESGHFVTYRRGIGQTEQHRWHRISDADASCCFILKNIFLHFLRLKVKRVPISQVLSSEAYMLYYERIRPTNLSLRWPSPLSFNFRNGPTYIRKMDDFPKDVDVVVLGSGLTESILAAACARSGLSVVHLDRNDFYGAEWASFNLQGVKEWIETLTKKEENQKEPRNDENQSSDLLKDGEKLVKISRNVEMIKDISQEWSGQSDQTTTVTKNEVSEEKTIKEAIESDFRKFSIDLVNKLLLAKGPMVQTLVDSEVSKYAEFKLVDQLLCLSTSGSGICPATSDDDPQTSKFIRVPCSKGEIFQSNVLSLIEKRKLIKFMNFCMQWNQLPDAVAEEWKDFSDKPFEEFLKAKDIDGNLLNYIVNAIGILKPNATTEVGLKAVCEFVDSVGQFGNSPFLHPLYGCGELPQCFCRLAAVYGAVYCLGMPIDAFVEENGKIVAVLTNGLKQRIDCRYVLMNPAYLPEGYCSYSNPSKEIWVDRAVHITNKPILEGDKEKITILNLAPLNSLAAPRLFEAGFQMCLAPKGYYLVHLTAKRDGNSDSESVLKTVEDEVFLQDGEKSSVSLWSLRFKLRHSVPPLSESNPSNFAVVSGPDSSLTYAEAIKEAQLIFARFWSDRDFLPRKPRTVEEEQEDTA</sequence>
<dbReference type="EMBL" id="LIAE01006534">
    <property type="protein sequence ID" value="PAV88097.1"/>
    <property type="molecule type" value="Genomic_DNA"/>
</dbReference>
<organism evidence="3 4">
    <name type="scientific">Diploscapter pachys</name>
    <dbReference type="NCBI Taxonomy" id="2018661"/>
    <lineage>
        <taxon>Eukaryota</taxon>
        <taxon>Metazoa</taxon>
        <taxon>Ecdysozoa</taxon>
        <taxon>Nematoda</taxon>
        <taxon>Chromadorea</taxon>
        <taxon>Rhabditida</taxon>
        <taxon>Rhabditina</taxon>
        <taxon>Rhabditomorpha</taxon>
        <taxon>Rhabditoidea</taxon>
        <taxon>Rhabditidae</taxon>
        <taxon>Diploscapter</taxon>
    </lineage>
</organism>
<dbReference type="OrthoDB" id="1923006at2759"/>
<dbReference type="InterPro" id="IPR038765">
    <property type="entry name" value="Papain-like_cys_pep_sf"/>
</dbReference>
<dbReference type="Gene3D" id="3.90.70.10">
    <property type="entry name" value="Cysteine proteinases"/>
    <property type="match status" value="1"/>
</dbReference>
<dbReference type="STRING" id="2018661.A0A2A2LQ52"/>
<dbReference type="GO" id="GO:0005092">
    <property type="term" value="F:GDP-dissociation inhibitor activity"/>
    <property type="evidence" value="ECO:0007669"/>
    <property type="project" value="InterPro"/>
</dbReference>
<dbReference type="Gene3D" id="1.10.405.10">
    <property type="entry name" value="Guanine Nucleotide Dissociation Inhibitor, domain 1"/>
    <property type="match status" value="1"/>
</dbReference>
<dbReference type="PROSITE" id="PS00973">
    <property type="entry name" value="USP_2"/>
    <property type="match status" value="1"/>
</dbReference>
<evidence type="ECO:0000256" key="1">
    <source>
        <dbReference type="ARBA" id="ARBA00005593"/>
    </source>
</evidence>
<dbReference type="InterPro" id="IPR001394">
    <property type="entry name" value="Peptidase_C19_UCH"/>
</dbReference>
<dbReference type="GO" id="GO:0016192">
    <property type="term" value="P:vesicle-mediated transport"/>
    <property type="evidence" value="ECO:0007669"/>
    <property type="project" value="TreeGrafter"/>
</dbReference>
<comment type="caution">
    <text evidence="3">The sequence shown here is derived from an EMBL/GenBank/DDBJ whole genome shotgun (WGS) entry which is preliminary data.</text>
</comment>
<dbReference type="GO" id="GO:0005829">
    <property type="term" value="C:cytosol"/>
    <property type="evidence" value="ECO:0007669"/>
    <property type="project" value="TreeGrafter"/>
</dbReference>
<dbReference type="GO" id="GO:0004843">
    <property type="term" value="F:cysteine-type deubiquitinase activity"/>
    <property type="evidence" value="ECO:0007669"/>
    <property type="project" value="InterPro"/>
</dbReference>
<dbReference type="InterPro" id="IPR018203">
    <property type="entry name" value="GDP_dissociation_inhibitor"/>
</dbReference>
<dbReference type="AlphaFoldDB" id="A0A2A2LQ52"/>
<evidence type="ECO:0000259" key="2">
    <source>
        <dbReference type="PROSITE" id="PS50235"/>
    </source>
</evidence>
<dbReference type="Gene3D" id="3.30.519.10">
    <property type="entry name" value="Guanine Nucleotide Dissociation Inhibitor, domain 2"/>
    <property type="match status" value="1"/>
</dbReference>
<dbReference type="GO" id="GO:0005968">
    <property type="term" value="C:Rab-protein geranylgeranyltransferase complex"/>
    <property type="evidence" value="ECO:0007669"/>
    <property type="project" value="TreeGrafter"/>
</dbReference>
<dbReference type="PANTHER" id="PTHR11787:SF4">
    <property type="entry name" value="CHM, RAB ESCORT PROTEIN 1"/>
    <property type="match status" value="1"/>
</dbReference>
<keyword evidence="4" id="KW-1185">Reference proteome</keyword>
<name>A0A2A2LQ52_9BILA</name>
<dbReference type="SUPFAM" id="SSF54001">
    <property type="entry name" value="Cysteine proteinases"/>
    <property type="match status" value="1"/>
</dbReference>
<dbReference type="InterPro" id="IPR028889">
    <property type="entry name" value="USP"/>
</dbReference>
<dbReference type="PANTHER" id="PTHR11787">
    <property type="entry name" value="RAB GDP-DISSOCIATION INHIBITOR"/>
    <property type="match status" value="1"/>
</dbReference>
<dbReference type="InterPro" id="IPR018200">
    <property type="entry name" value="USP_CS"/>
</dbReference>
<dbReference type="InterPro" id="IPR036188">
    <property type="entry name" value="FAD/NAD-bd_sf"/>
</dbReference>
<evidence type="ECO:0000313" key="4">
    <source>
        <dbReference type="Proteomes" id="UP000218231"/>
    </source>
</evidence>
<dbReference type="SUPFAM" id="SSF51905">
    <property type="entry name" value="FAD/NAD(P)-binding domain"/>
    <property type="match status" value="1"/>
</dbReference>
<reference evidence="3" key="1">
    <citation type="journal article" date="2017" name="Curr. Biol.">
        <title>Genome architecture and evolution of a unichromosomal asexual nematode.</title>
        <authorList>
            <person name="Fradin H."/>
            <person name="Zegar C."/>
            <person name="Gutwein M."/>
            <person name="Lucas J."/>
            <person name="Kovtun M."/>
            <person name="Corcoran D."/>
            <person name="Baugh L.R."/>
            <person name="Kiontke K."/>
            <person name="Gunsalus K."/>
            <person name="Fitch D.H."/>
            <person name="Piano F."/>
        </authorList>
    </citation>
    <scope>NUCLEOTIDE SEQUENCE [LARGE SCALE GENOMIC DNA]</scope>
    <source>
        <strain evidence="3">PF1309</strain>
    </source>
</reference>
<dbReference type="PROSITE" id="PS50235">
    <property type="entry name" value="USP_3"/>
    <property type="match status" value="1"/>
</dbReference>
<accession>A0A2A2LQ52</accession>
<dbReference type="PRINTS" id="PR00891">
    <property type="entry name" value="RABGDIREP"/>
</dbReference>
<dbReference type="FunFam" id="1.10.405.10:FF:000003">
    <property type="entry name" value="Rab proteins geranylgeranyltransferase component A"/>
    <property type="match status" value="1"/>
</dbReference>
<proteinExistence type="inferred from homology"/>
<dbReference type="GO" id="GO:0005634">
    <property type="term" value="C:nucleus"/>
    <property type="evidence" value="ECO:0007669"/>
    <property type="project" value="TreeGrafter"/>
</dbReference>
<comment type="similarity">
    <text evidence="1">Belongs to the Rab GDI family.</text>
</comment>
<gene>
    <name evidence="3" type="ORF">WR25_09107</name>
</gene>
<dbReference type="GO" id="GO:0007264">
    <property type="term" value="P:small GTPase-mediated signal transduction"/>
    <property type="evidence" value="ECO:0007669"/>
    <property type="project" value="InterPro"/>
</dbReference>
<evidence type="ECO:0000313" key="3">
    <source>
        <dbReference type="EMBL" id="PAV88097.1"/>
    </source>
</evidence>
<dbReference type="Proteomes" id="UP000218231">
    <property type="component" value="Unassembled WGS sequence"/>
</dbReference>
<dbReference type="Pfam" id="PF00996">
    <property type="entry name" value="GDI"/>
    <property type="match status" value="2"/>
</dbReference>
<dbReference type="Gene3D" id="3.50.50.60">
    <property type="entry name" value="FAD/NAD(P)-binding domain"/>
    <property type="match status" value="1"/>
</dbReference>
<dbReference type="GO" id="GO:0016579">
    <property type="term" value="P:protein deubiquitination"/>
    <property type="evidence" value="ECO:0007669"/>
    <property type="project" value="InterPro"/>
</dbReference>
<feature type="domain" description="USP" evidence="2">
    <location>
        <begin position="1"/>
        <end position="224"/>
    </location>
</feature>